<sequence>MTGPVPTAARGSSFPRIGLAVALLLITGLVAGLVAHRGNSSRAEARPAASPDEVSSFTALDGRLGVFSANTLKGALRYEKWLGREVSFVTVFADRSNWKDIERPQSHVPDLGRFKAHGKRAVFSLPMLPDSLSARKDTAMKAGGTGRFNDHFVRLGKNLVALDQADAVIRMGWEFQLDSWAWGGGDAESYRQYFRQIVTAMRQVPGQEFEFDWNPNNGYNERDGVEYWPGDQYVDYVGVDAYDVSFTFYPYPQVCDQSCRLERQKRTWDENVYGGPRGLQFWAQFARSHQKKMSLPEWATWDRFGDDDGGGKDDPYYIQKMYEFITYAPNNVGYANFFDTDSDQGLHNLDRHFPDAAQEFTRLFGDAAVPSANPG</sequence>
<accession>A0ABS5TAR0</accession>
<feature type="transmembrane region" description="Helical" evidence="4">
    <location>
        <begin position="17"/>
        <end position="36"/>
    </location>
</feature>
<name>A0ABS5TAR0_9ACTN</name>
<evidence type="ECO:0000259" key="5">
    <source>
        <dbReference type="PROSITE" id="PS51764"/>
    </source>
</evidence>
<gene>
    <name evidence="6" type="ORF">KIH74_04440</name>
</gene>
<evidence type="ECO:0000313" key="6">
    <source>
        <dbReference type="EMBL" id="MBT0768157.1"/>
    </source>
</evidence>
<dbReference type="Pfam" id="PF02156">
    <property type="entry name" value="Glyco_hydro_26"/>
    <property type="match status" value="1"/>
</dbReference>
<dbReference type="EMBL" id="JAHBAY010000002">
    <property type="protein sequence ID" value="MBT0768157.1"/>
    <property type="molecule type" value="Genomic_DNA"/>
</dbReference>
<dbReference type="InterPro" id="IPR017853">
    <property type="entry name" value="GH"/>
</dbReference>
<comment type="caution">
    <text evidence="6">The sequence shown here is derived from an EMBL/GenBank/DDBJ whole genome shotgun (WGS) entry which is preliminary data.</text>
</comment>
<evidence type="ECO:0000256" key="2">
    <source>
        <dbReference type="ARBA" id="ARBA00023295"/>
    </source>
</evidence>
<evidence type="ECO:0000313" key="7">
    <source>
        <dbReference type="Proteomes" id="UP001197247"/>
    </source>
</evidence>
<dbReference type="Gene3D" id="3.20.20.80">
    <property type="entry name" value="Glycosidases"/>
    <property type="match status" value="1"/>
</dbReference>
<feature type="active site" description="Nucleophile" evidence="3">
    <location>
        <position position="297"/>
    </location>
</feature>
<evidence type="ECO:0000256" key="4">
    <source>
        <dbReference type="SAM" id="Phobius"/>
    </source>
</evidence>
<reference evidence="6 7" key="1">
    <citation type="submission" date="2021-05" db="EMBL/GenBank/DDBJ databases">
        <title>Kineosporia and Streptomyces sp. nov. two new marine actinobacteria isolated from Coral.</title>
        <authorList>
            <person name="Buangrab K."/>
            <person name="Sutthacheep M."/>
            <person name="Yeemin T."/>
            <person name="Harunari E."/>
            <person name="Igarashi Y."/>
            <person name="Kanchanasin P."/>
            <person name="Tanasupawat S."/>
            <person name="Phongsopitanun W."/>
        </authorList>
    </citation>
    <scope>NUCLEOTIDE SEQUENCE [LARGE SCALE GENOMIC DNA]</scope>
    <source>
        <strain evidence="6 7">J2-2</strain>
    </source>
</reference>
<comment type="similarity">
    <text evidence="3">Belongs to the glycosyl hydrolase 26 family.</text>
</comment>
<dbReference type="InterPro" id="IPR022790">
    <property type="entry name" value="GH26_dom"/>
</dbReference>
<evidence type="ECO:0000256" key="1">
    <source>
        <dbReference type="ARBA" id="ARBA00022801"/>
    </source>
</evidence>
<dbReference type="Proteomes" id="UP001197247">
    <property type="component" value="Unassembled WGS sequence"/>
</dbReference>
<keyword evidence="4" id="KW-0812">Transmembrane</keyword>
<dbReference type="PROSITE" id="PS51764">
    <property type="entry name" value="GH26"/>
    <property type="match status" value="1"/>
</dbReference>
<organism evidence="6 7">
    <name type="scientific">Kineosporia corallincola</name>
    <dbReference type="NCBI Taxonomy" id="2835133"/>
    <lineage>
        <taxon>Bacteria</taxon>
        <taxon>Bacillati</taxon>
        <taxon>Actinomycetota</taxon>
        <taxon>Actinomycetes</taxon>
        <taxon>Kineosporiales</taxon>
        <taxon>Kineosporiaceae</taxon>
        <taxon>Kineosporia</taxon>
    </lineage>
</organism>
<keyword evidence="1 3" id="KW-0378">Hydrolase</keyword>
<proteinExistence type="inferred from homology"/>
<evidence type="ECO:0000256" key="3">
    <source>
        <dbReference type="PROSITE-ProRule" id="PRU01100"/>
    </source>
</evidence>
<protein>
    <recommendedName>
        <fullName evidence="5">GH26 domain-containing protein</fullName>
    </recommendedName>
</protein>
<keyword evidence="4" id="KW-1133">Transmembrane helix</keyword>
<keyword evidence="7" id="KW-1185">Reference proteome</keyword>
<feature type="active site" description="Proton donor" evidence="3">
    <location>
        <position position="174"/>
    </location>
</feature>
<dbReference type="RefSeq" id="WP_214154464.1">
    <property type="nucleotide sequence ID" value="NZ_JAHBAY010000002.1"/>
</dbReference>
<dbReference type="SUPFAM" id="SSF51445">
    <property type="entry name" value="(Trans)glycosidases"/>
    <property type="match status" value="1"/>
</dbReference>
<keyword evidence="4" id="KW-0472">Membrane</keyword>
<keyword evidence="2 3" id="KW-0326">Glycosidase</keyword>
<feature type="domain" description="GH26" evidence="5">
    <location>
        <begin position="20"/>
        <end position="373"/>
    </location>
</feature>